<dbReference type="EMBL" id="JAAOIC020000044">
    <property type="protein sequence ID" value="KAG8038208.1"/>
    <property type="molecule type" value="Genomic_DNA"/>
</dbReference>
<feature type="transmembrane region" description="Helical" evidence="2">
    <location>
        <begin position="21"/>
        <end position="40"/>
    </location>
</feature>
<feature type="region of interest" description="Disordered" evidence="1">
    <location>
        <begin position="215"/>
        <end position="237"/>
    </location>
</feature>
<feature type="region of interest" description="Disordered" evidence="1">
    <location>
        <begin position="141"/>
        <end position="179"/>
    </location>
</feature>
<dbReference type="OrthoDB" id="6157789at2759"/>
<gene>
    <name evidence="3" type="ORF">G9C98_006535</name>
</gene>
<dbReference type="AlphaFoldDB" id="A0A8J5VA52"/>
<proteinExistence type="predicted"/>
<evidence type="ECO:0000313" key="3">
    <source>
        <dbReference type="EMBL" id="KAG8038208.1"/>
    </source>
</evidence>
<name>A0A8J5VA52_9HYME</name>
<accession>A0A8J5VA52</accession>
<reference evidence="3" key="2">
    <citation type="submission" date="2021-04" db="EMBL/GenBank/DDBJ databases">
        <title>Genome-wide patterns of bracovirus chromosomal integration into multiple host tissues during parasitism.</title>
        <authorList>
            <person name="Chebbi M.A.C."/>
        </authorList>
    </citation>
    <scope>NUCLEOTIDE SEQUENCE</scope>
    <source>
        <tissue evidence="3">Whole body</tissue>
    </source>
</reference>
<sequence>MNTVSKVIISVPRFFLVNRQFLFTTMLFYLFVILFASAFAQAAPTESIIPDLKGIIEEMTTLRPSTVNETIYSDSKASQTLGSSLESAGAEITSTTFNSIEDDGVSDLTLEFTTEGQVFSTVTTPITDDVISTLTPETTTESLIDSTTDGSISTVTPETTTSTPATETEISSITTPTTNDEISTLMPEITTESFLVSTTPNDLTSYGVTTTLTPEIITGSPTTESQITSITTPTTNDEISTLTPETTTESFLVSTTPIESTTDGVTTTLTLETTTAAPTSAFEAIDTTLNPSTIGVISTSTAETPTTEETAVQNNKSTATAHIFHTSQFVLKHETPEYCNWYQITCDNYLNNQSFCRYSLVGDCNNFKAYQIWPIKQLVRQFTYFPYTFNYQYVHKEQRSYGCYLYRVKCEHLQFANVKTEHCNYEYVGECSNCQMIHVINSSFY</sequence>
<protein>
    <submittedName>
        <fullName evidence="3">Uncharacterized protein</fullName>
    </submittedName>
</protein>
<comment type="caution">
    <text evidence="3">The sequence shown here is derived from an EMBL/GenBank/DDBJ whole genome shotgun (WGS) entry which is preliminary data.</text>
</comment>
<organism evidence="3 4">
    <name type="scientific">Cotesia typhae</name>
    <dbReference type="NCBI Taxonomy" id="2053667"/>
    <lineage>
        <taxon>Eukaryota</taxon>
        <taxon>Metazoa</taxon>
        <taxon>Ecdysozoa</taxon>
        <taxon>Arthropoda</taxon>
        <taxon>Hexapoda</taxon>
        <taxon>Insecta</taxon>
        <taxon>Pterygota</taxon>
        <taxon>Neoptera</taxon>
        <taxon>Endopterygota</taxon>
        <taxon>Hymenoptera</taxon>
        <taxon>Apocrita</taxon>
        <taxon>Ichneumonoidea</taxon>
        <taxon>Braconidae</taxon>
        <taxon>Microgastrinae</taxon>
        <taxon>Cotesia</taxon>
    </lineage>
</organism>
<dbReference type="Proteomes" id="UP000729913">
    <property type="component" value="Unassembled WGS sequence"/>
</dbReference>
<feature type="compositionally biased region" description="Low complexity" evidence="1">
    <location>
        <begin position="151"/>
        <end position="178"/>
    </location>
</feature>
<evidence type="ECO:0000256" key="1">
    <source>
        <dbReference type="SAM" id="MobiDB-lite"/>
    </source>
</evidence>
<keyword evidence="2" id="KW-0472">Membrane</keyword>
<keyword evidence="2" id="KW-1133">Transmembrane helix</keyword>
<keyword evidence="4" id="KW-1185">Reference proteome</keyword>
<reference evidence="3" key="1">
    <citation type="submission" date="2020-03" db="EMBL/GenBank/DDBJ databases">
        <authorList>
            <person name="Chebbi M.A."/>
            <person name="Drezen J.M."/>
        </authorList>
    </citation>
    <scope>NUCLEOTIDE SEQUENCE</scope>
    <source>
        <tissue evidence="3">Whole body</tissue>
    </source>
</reference>
<evidence type="ECO:0000256" key="2">
    <source>
        <dbReference type="SAM" id="Phobius"/>
    </source>
</evidence>
<keyword evidence="2" id="KW-0812">Transmembrane</keyword>
<evidence type="ECO:0000313" key="4">
    <source>
        <dbReference type="Proteomes" id="UP000729913"/>
    </source>
</evidence>